<keyword evidence="2" id="KW-1185">Reference proteome</keyword>
<reference evidence="1 2" key="1">
    <citation type="journal article" date="2016" name="Mol. Biol. Evol.">
        <title>Comparative Genomics of Early-Diverging Mushroom-Forming Fungi Provides Insights into the Origins of Lignocellulose Decay Capabilities.</title>
        <authorList>
            <person name="Nagy L.G."/>
            <person name="Riley R."/>
            <person name="Tritt A."/>
            <person name="Adam C."/>
            <person name="Daum C."/>
            <person name="Floudas D."/>
            <person name="Sun H."/>
            <person name="Yadav J.S."/>
            <person name="Pangilinan J."/>
            <person name="Larsson K.H."/>
            <person name="Matsuura K."/>
            <person name="Barry K."/>
            <person name="Labutti K."/>
            <person name="Kuo R."/>
            <person name="Ohm R.A."/>
            <person name="Bhattacharya S.S."/>
            <person name="Shirouzu T."/>
            <person name="Yoshinaga Y."/>
            <person name="Martin F.M."/>
            <person name="Grigoriev I.V."/>
            <person name="Hibbett D.S."/>
        </authorList>
    </citation>
    <scope>NUCLEOTIDE SEQUENCE [LARGE SCALE GENOMIC DNA]</scope>
    <source>
        <strain evidence="1 2">93-53</strain>
    </source>
</reference>
<proteinExistence type="predicted"/>
<gene>
    <name evidence="1" type="ORF">LAESUDRAFT_249500</name>
</gene>
<organism evidence="1 2">
    <name type="scientific">Laetiporus sulphureus 93-53</name>
    <dbReference type="NCBI Taxonomy" id="1314785"/>
    <lineage>
        <taxon>Eukaryota</taxon>
        <taxon>Fungi</taxon>
        <taxon>Dikarya</taxon>
        <taxon>Basidiomycota</taxon>
        <taxon>Agaricomycotina</taxon>
        <taxon>Agaricomycetes</taxon>
        <taxon>Polyporales</taxon>
        <taxon>Laetiporus</taxon>
    </lineage>
</organism>
<evidence type="ECO:0000313" key="2">
    <source>
        <dbReference type="Proteomes" id="UP000076871"/>
    </source>
</evidence>
<protein>
    <submittedName>
        <fullName evidence="1">Uncharacterized protein</fullName>
    </submittedName>
</protein>
<name>A0A165DIV5_9APHY</name>
<dbReference type="AlphaFoldDB" id="A0A165DIV5"/>
<sequence length="241" mass="27567">MKTPFDRRGRCISRRCISRSWSCPHPGNNEGYTQVVRENFYPRLSGSSKCRTVLQFLATHRALFRDPLLHIHHALLHNISASSSPHTTIAIPTLRHLSSPSGFHVFQAVCSAVDHHPTTTTFPIHTLSRTDYRLEPTHKASVDQTILVKIPQWSSTRLSRRLRGVAGDAFSESQWRLIWMSDPRRTQRIHQMHLRLETPEGKAVYILFHAKVHAPTLVSARRPQSLKITSSRHTTQWPVAT</sequence>
<dbReference type="RefSeq" id="XP_040762719.1">
    <property type="nucleotide sequence ID" value="XM_040901737.1"/>
</dbReference>
<dbReference type="EMBL" id="KV427633">
    <property type="protein sequence ID" value="KZT04979.1"/>
    <property type="molecule type" value="Genomic_DNA"/>
</dbReference>
<evidence type="ECO:0000313" key="1">
    <source>
        <dbReference type="EMBL" id="KZT04979.1"/>
    </source>
</evidence>
<dbReference type="GeneID" id="63818769"/>
<dbReference type="InParanoid" id="A0A165DIV5"/>
<dbReference type="Proteomes" id="UP000076871">
    <property type="component" value="Unassembled WGS sequence"/>
</dbReference>
<accession>A0A165DIV5</accession>